<proteinExistence type="predicted"/>
<gene>
    <name evidence="2" type="ORF">OPV22_026108</name>
</gene>
<dbReference type="AlphaFoldDB" id="A0AAV8P8Q6"/>
<feature type="region of interest" description="Disordered" evidence="1">
    <location>
        <begin position="1"/>
        <end position="20"/>
    </location>
</feature>
<feature type="compositionally biased region" description="Polar residues" evidence="1">
    <location>
        <begin position="10"/>
        <end position="20"/>
    </location>
</feature>
<evidence type="ECO:0000313" key="2">
    <source>
        <dbReference type="EMBL" id="KAJ8471765.1"/>
    </source>
</evidence>
<accession>A0AAV8P8Q6</accession>
<dbReference type="EMBL" id="JAQQAF010000007">
    <property type="protein sequence ID" value="KAJ8471765.1"/>
    <property type="molecule type" value="Genomic_DNA"/>
</dbReference>
<protein>
    <recommendedName>
        <fullName evidence="4">GATA-type domain-containing protein</fullName>
    </recommendedName>
</protein>
<sequence>MQQKLGIELTNPQAHGNQLGSRTQSTYFSETDIFEDQEDVILGCLCRSGSCAAGCTQTSPPMQRPRQSSWQLTCNMCGHLFFTVPVSDGTHNYAKQEFTGMDDHHPLVLSPFHFFLGHSPVTWFLDQSITALFPLEKNSTCFYSGVQNPYETWESSKRSVPAT</sequence>
<evidence type="ECO:0000313" key="3">
    <source>
        <dbReference type="Proteomes" id="UP001222027"/>
    </source>
</evidence>
<name>A0AAV8P8Q6_ENSVE</name>
<reference evidence="2 3" key="1">
    <citation type="submission" date="2022-12" db="EMBL/GenBank/DDBJ databases">
        <title>Chromosome-scale assembly of the Ensete ventricosum genome.</title>
        <authorList>
            <person name="Dussert Y."/>
            <person name="Stocks J."/>
            <person name="Wendawek A."/>
            <person name="Woldeyes F."/>
            <person name="Nichols R.A."/>
            <person name="Borrell J.S."/>
        </authorList>
    </citation>
    <scope>NUCLEOTIDE SEQUENCE [LARGE SCALE GENOMIC DNA]</scope>
    <source>
        <strain evidence="3">cv. Maze</strain>
        <tissue evidence="2">Seeds</tissue>
    </source>
</reference>
<dbReference type="Proteomes" id="UP001222027">
    <property type="component" value="Unassembled WGS sequence"/>
</dbReference>
<keyword evidence="3" id="KW-1185">Reference proteome</keyword>
<organism evidence="2 3">
    <name type="scientific">Ensete ventricosum</name>
    <name type="common">Abyssinian banana</name>
    <name type="synonym">Musa ensete</name>
    <dbReference type="NCBI Taxonomy" id="4639"/>
    <lineage>
        <taxon>Eukaryota</taxon>
        <taxon>Viridiplantae</taxon>
        <taxon>Streptophyta</taxon>
        <taxon>Embryophyta</taxon>
        <taxon>Tracheophyta</taxon>
        <taxon>Spermatophyta</taxon>
        <taxon>Magnoliopsida</taxon>
        <taxon>Liliopsida</taxon>
        <taxon>Zingiberales</taxon>
        <taxon>Musaceae</taxon>
        <taxon>Ensete</taxon>
    </lineage>
</organism>
<evidence type="ECO:0000256" key="1">
    <source>
        <dbReference type="SAM" id="MobiDB-lite"/>
    </source>
</evidence>
<evidence type="ECO:0008006" key="4">
    <source>
        <dbReference type="Google" id="ProtNLM"/>
    </source>
</evidence>
<comment type="caution">
    <text evidence="2">The sequence shown here is derived from an EMBL/GenBank/DDBJ whole genome shotgun (WGS) entry which is preliminary data.</text>
</comment>